<sequence length="828" mass="93324">MDNGIFRLWPQEPKRRGYLKLKNIADNKDFILSLQRAGAKQQAILDALREEKGVKLPIYKLKRMLDKWGVSNHNLTKKCEKDIRQGVEKRKRLGKQAHKVVMSRSGKRLTKEKLDIIMAYSPTYFKGVKSSSRNLVVLSTPTPRDGPSEDMQTGDDHIDYPPSGLLLAFQDLDRLDDMHAENDNDDPVHFREMGVDIGHGFGADDDPGAEDDYTGSHLSFNTSIDDLSAAGVEGGEGRGTIIDFQDNIEPLEHLIEVFVDLGLKSKDTLVASIQENPAPTGESEGSIKELQEMVLSELAGIVQVELEVTEIESANLENDAKGSWVDAEGQSRPVSAVEGAMSDSQDETPLERYARQKRYFFWEQVEDWKNEAIQFVEEVESISEERGVSLLKAADIVSLEWQQTGAEERLPYNIYKRISKEDINDEETKCVSTVEVDGVNRNILSQIIEENFAALERAVRQLPPHHNSRQFFDGWAVHLPFILSKYGSNHLFTAFALGITADTLRDLCSMNDLADTMEASAVCIYNNIGMATHQLALDCFEWSPELEPELAQAYSKVRNNMQTMILRRYGQSHPKALRILLNLVNHLIKSGLQQQGELMVYGIIQTIRAAYPIFLNSQKESLLGCWRTLGKALLALGKFGLAAKLLVEPCSWEGGPDVLFVAYPTRSCSHLLGRAYAEIGEYKKSLATLFSCFNGYRSQLDINHPESFEQIKTITQVMNRRGPVLYFGLDSAFNNLFKPLQMAGYAQGRTYQELYKAMKRGGIDTQEYIDILTIRAAERSRTPDLQEFIYTQSLECWLAHEDIPFQPNNGGFIEDTDYADDLESTLLN</sequence>
<evidence type="ECO:0000313" key="3">
    <source>
        <dbReference type="Proteomes" id="UP001307849"/>
    </source>
</evidence>
<comment type="caution">
    <text evidence="2">The sequence shown here is derived from an EMBL/GenBank/DDBJ whole genome shotgun (WGS) entry which is preliminary data.</text>
</comment>
<organism evidence="2 3">
    <name type="scientific">Arthrobotrys conoides</name>
    <dbReference type="NCBI Taxonomy" id="74498"/>
    <lineage>
        <taxon>Eukaryota</taxon>
        <taxon>Fungi</taxon>
        <taxon>Dikarya</taxon>
        <taxon>Ascomycota</taxon>
        <taxon>Pezizomycotina</taxon>
        <taxon>Orbiliomycetes</taxon>
        <taxon>Orbiliales</taxon>
        <taxon>Orbiliaceae</taxon>
        <taxon>Arthrobotrys</taxon>
    </lineage>
</organism>
<evidence type="ECO:0000256" key="1">
    <source>
        <dbReference type="SAM" id="MobiDB-lite"/>
    </source>
</evidence>
<evidence type="ECO:0000313" key="2">
    <source>
        <dbReference type="EMBL" id="KAK6506579.1"/>
    </source>
</evidence>
<dbReference type="Proteomes" id="UP001307849">
    <property type="component" value="Unassembled WGS sequence"/>
</dbReference>
<evidence type="ECO:0008006" key="4">
    <source>
        <dbReference type="Google" id="ProtNLM"/>
    </source>
</evidence>
<dbReference type="AlphaFoldDB" id="A0AAN8NAM8"/>
<proteinExistence type="predicted"/>
<keyword evidence="3" id="KW-1185">Reference proteome</keyword>
<feature type="region of interest" description="Disordered" evidence="1">
    <location>
        <begin position="325"/>
        <end position="347"/>
    </location>
</feature>
<accession>A0AAN8NAM8</accession>
<name>A0AAN8NAM8_9PEZI</name>
<protein>
    <recommendedName>
        <fullName evidence="4">Clr5 domain-containing protein</fullName>
    </recommendedName>
</protein>
<dbReference type="EMBL" id="JAVHJM010000009">
    <property type="protein sequence ID" value="KAK6506579.1"/>
    <property type="molecule type" value="Genomic_DNA"/>
</dbReference>
<reference evidence="2 3" key="1">
    <citation type="submission" date="2019-10" db="EMBL/GenBank/DDBJ databases">
        <authorList>
            <person name="Palmer J.M."/>
        </authorList>
    </citation>
    <scope>NUCLEOTIDE SEQUENCE [LARGE SCALE GENOMIC DNA]</scope>
    <source>
        <strain evidence="2 3">TWF506</strain>
    </source>
</reference>
<gene>
    <name evidence="2" type="ORF">TWF506_011485</name>
</gene>